<keyword evidence="1" id="KW-1133">Transmembrane helix</keyword>
<dbReference type="Proteomes" id="UP000051562">
    <property type="component" value="Unassembled WGS sequence"/>
</dbReference>
<sequence length="61" mass="6612">MLRRGRNIISFLMAHAHAPHTHRAASEAPGWSLLRLSAGMRMGLAAIVVALLWLATLAVIL</sequence>
<organism evidence="2 3">
    <name type="scientific">Bosea thiooxidans</name>
    <dbReference type="NCBI Taxonomy" id="53254"/>
    <lineage>
        <taxon>Bacteria</taxon>
        <taxon>Pseudomonadati</taxon>
        <taxon>Pseudomonadota</taxon>
        <taxon>Alphaproteobacteria</taxon>
        <taxon>Hyphomicrobiales</taxon>
        <taxon>Boseaceae</taxon>
        <taxon>Bosea</taxon>
    </lineage>
</organism>
<name>A0A0Q3HZM0_9HYPH</name>
<keyword evidence="3" id="KW-1185">Reference proteome</keyword>
<accession>A0A0Q3HZM0</accession>
<proteinExistence type="predicted"/>
<reference evidence="2 3" key="1">
    <citation type="submission" date="2015-10" db="EMBL/GenBank/DDBJ databases">
        <title>Draft genome of Bosea thiooxidans.</title>
        <authorList>
            <person name="Wang X."/>
        </authorList>
    </citation>
    <scope>NUCLEOTIDE SEQUENCE [LARGE SCALE GENOMIC DNA]</scope>
    <source>
        <strain evidence="2 3">CGMCC 9174</strain>
    </source>
</reference>
<keyword evidence="1" id="KW-0472">Membrane</keyword>
<gene>
    <name evidence="2" type="ORF">ARD30_22875</name>
</gene>
<evidence type="ECO:0000313" key="3">
    <source>
        <dbReference type="Proteomes" id="UP000051562"/>
    </source>
</evidence>
<dbReference type="AlphaFoldDB" id="A0A0Q3HZM0"/>
<evidence type="ECO:0000256" key="1">
    <source>
        <dbReference type="SAM" id="Phobius"/>
    </source>
</evidence>
<evidence type="ECO:0000313" key="2">
    <source>
        <dbReference type="EMBL" id="KQK28184.1"/>
    </source>
</evidence>
<keyword evidence="1" id="KW-0812">Transmembrane</keyword>
<feature type="transmembrane region" description="Helical" evidence="1">
    <location>
        <begin position="40"/>
        <end position="60"/>
    </location>
</feature>
<protein>
    <submittedName>
        <fullName evidence="2">Uncharacterized protein</fullName>
    </submittedName>
</protein>
<dbReference type="EMBL" id="LMAR01000080">
    <property type="protein sequence ID" value="KQK28184.1"/>
    <property type="molecule type" value="Genomic_DNA"/>
</dbReference>
<comment type="caution">
    <text evidence="2">The sequence shown here is derived from an EMBL/GenBank/DDBJ whole genome shotgun (WGS) entry which is preliminary data.</text>
</comment>